<feature type="transmembrane region" description="Helical" evidence="8">
    <location>
        <begin position="235"/>
        <end position="255"/>
    </location>
</feature>
<feature type="transmembrane region" description="Helical" evidence="8">
    <location>
        <begin position="329"/>
        <end position="351"/>
    </location>
</feature>
<evidence type="ECO:0000256" key="2">
    <source>
        <dbReference type="ARBA" id="ARBA00022692"/>
    </source>
</evidence>
<comment type="subcellular location">
    <subcellularLocation>
        <location evidence="1">Membrane</location>
    </subcellularLocation>
</comment>
<dbReference type="VEuPathDB" id="FungiDB:AMAG_13844"/>
<evidence type="ECO:0000256" key="4">
    <source>
        <dbReference type="ARBA" id="ARBA00022989"/>
    </source>
</evidence>
<feature type="transmembrane region" description="Helical" evidence="8">
    <location>
        <begin position="363"/>
        <end position="385"/>
    </location>
</feature>
<dbReference type="OrthoDB" id="60033at2759"/>
<feature type="transmembrane region" description="Helical" evidence="8">
    <location>
        <begin position="171"/>
        <end position="190"/>
    </location>
</feature>
<reference evidence="10 11" key="1">
    <citation type="submission" date="2009-11" db="EMBL/GenBank/DDBJ databases">
        <title>Annotation of Allomyces macrogynus ATCC 38327.</title>
        <authorList>
            <consortium name="The Broad Institute Genome Sequencing Platform"/>
            <person name="Russ C."/>
            <person name="Cuomo C."/>
            <person name="Burger G."/>
            <person name="Gray M.W."/>
            <person name="Holland P.W.H."/>
            <person name="King N."/>
            <person name="Lang F.B.F."/>
            <person name="Roger A.J."/>
            <person name="Ruiz-Trillo I."/>
            <person name="Young S.K."/>
            <person name="Zeng Q."/>
            <person name="Gargeya S."/>
            <person name="Fitzgerald M."/>
            <person name="Haas B."/>
            <person name="Abouelleil A."/>
            <person name="Alvarado L."/>
            <person name="Arachchi H.M."/>
            <person name="Berlin A."/>
            <person name="Chapman S.B."/>
            <person name="Gearin G."/>
            <person name="Goldberg J."/>
            <person name="Griggs A."/>
            <person name="Gujja S."/>
            <person name="Hansen M."/>
            <person name="Heiman D."/>
            <person name="Howarth C."/>
            <person name="Larimer J."/>
            <person name="Lui A."/>
            <person name="MacDonald P.J.P."/>
            <person name="McCowen C."/>
            <person name="Montmayeur A."/>
            <person name="Murphy C."/>
            <person name="Neiman D."/>
            <person name="Pearson M."/>
            <person name="Priest M."/>
            <person name="Roberts A."/>
            <person name="Saif S."/>
            <person name="Shea T."/>
            <person name="Sisk P."/>
            <person name="Stolte C."/>
            <person name="Sykes S."/>
            <person name="Wortman J."/>
            <person name="Nusbaum C."/>
            <person name="Birren B."/>
        </authorList>
    </citation>
    <scope>NUCLEOTIDE SEQUENCE [LARGE SCALE GENOMIC DNA]</scope>
    <source>
        <strain evidence="10 11">ATCC 38327</strain>
    </source>
</reference>
<reference evidence="11" key="2">
    <citation type="submission" date="2009-11" db="EMBL/GenBank/DDBJ databases">
        <title>The Genome Sequence of Allomyces macrogynus strain ATCC 38327.</title>
        <authorList>
            <consortium name="The Broad Institute Genome Sequencing Platform"/>
            <person name="Russ C."/>
            <person name="Cuomo C."/>
            <person name="Shea T."/>
            <person name="Young S.K."/>
            <person name="Zeng Q."/>
            <person name="Koehrsen M."/>
            <person name="Haas B."/>
            <person name="Borodovsky M."/>
            <person name="Guigo R."/>
            <person name="Alvarado L."/>
            <person name="Berlin A."/>
            <person name="Borenstein D."/>
            <person name="Chen Z."/>
            <person name="Engels R."/>
            <person name="Freedman E."/>
            <person name="Gellesch M."/>
            <person name="Goldberg J."/>
            <person name="Griggs A."/>
            <person name="Gujja S."/>
            <person name="Heiman D."/>
            <person name="Hepburn T."/>
            <person name="Howarth C."/>
            <person name="Jen D."/>
            <person name="Larson L."/>
            <person name="Lewis B."/>
            <person name="Mehta T."/>
            <person name="Park D."/>
            <person name="Pearson M."/>
            <person name="Roberts A."/>
            <person name="Saif S."/>
            <person name="Shenoy N."/>
            <person name="Sisk P."/>
            <person name="Stolte C."/>
            <person name="Sykes S."/>
            <person name="Walk T."/>
            <person name="White J."/>
            <person name="Yandava C."/>
            <person name="Burger G."/>
            <person name="Gray M.W."/>
            <person name="Holland P.W.H."/>
            <person name="King N."/>
            <person name="Lang F.B.F."/>
            <person name="Roger A.J."/>
            <person name="Ruiz-Trillo I."/>
            <person name="Lander E."/>
            <person name="Nusbaum C."/>
        </authorList>
    </citation>
    <scope>NUCLEOTIDE SEQUENCE [LARGE SCALE GENOMIC DNA]</scope>
    <source>
        <strain evidence="11">ATCC 38327</strain>
    </source>
</reference>
<dbReference type="SUPFAM" id="SSF81321">
    <property type="entry name" value="Family A G protein-coupled receptor-like"/>
    <property type="match status" value="1"/>
</dbReference>
<evidence type="ECO:0000256" key="5">
    <source>
        <dbReference type="ARBA" id="ARBA00023136"/>
    </source>
</evidence>
<dbReference type="InterPro" id="IPR029787">
    <property type="entry name" value="Nucleotide_cyclase"/>
</dbReference>
<evidence type="ECO:0000259" key="9">
    <source>
        <dbReference type="PROSITE" id="PS50125"/>
    </source>
</evidence>
<dbReference type="GO" id="GO:0001653">
    <property type="term" value="F:peptide receptor activity"/>
    <property type="evidence" value="ECO:0007669"/>
    <property type="project" value="TreeGrafter"/>
</dbReference>
<dbReference type="eggNOG" id="KOG1023">
    <property type="taxonomic scope" value="Eukaryota"/>
</dbReference>
<dbReference type="GO" id="GO:0004016">
    <property type="term" value="F:adenylate cyclase activity"/>
    <property type="evidence" value="ECO:0007669"/>
    <property type="project" value="TreeGrafter"/>
</dbReference>
<feature type="compositionally biased region" description="Low complexity" evidence="7">
    <location>
        <begin position="107"/>
        <end position="134"/>
    </location>
</feature>
<sequence>MPTCALVVPALSPNPVGALFPPTAPLSTCVSLRPTNPLHPTATRANMRDKDNQMRGACTGCKTCAEYLPAANGTPQCDDCRCAVTKHSIVDASVSNRRMSRKGSGSGLVPSVSPVKSSSRSKSTSSVDSGKSASGSPTAHTSLAAFQAGHASFDAAWSWSMLWTVPALKCLAVHGLLWIAATAALSWYTVTAHDRQAYNRGWADVWYGYGAFGLAIGVAFSGMGFFGAKSTEKKAMALALFGVNVMALATYVLVLLRLSPTIEGSQSNAVEPARYLERLATGPVLIQVIAAITQSPHRPTAVITVNYLVTIAAFMGAVLPPFPLGNLCSVLSCAGIGYVVTHLVMCFTCAIDGTTVSTVETSALKWLRVSTFVSWTLVPVSALAFHAELVSFTAAEAALAVLDIGAKVLLTLVLVNSTVEHAQNQKVEAITAIAEELETQVNNCDAILEKMMPATVLEQIKNGEATEAQEYESVTVFFSDITNFTVISSRTSTKDMMKTLNMLWLEYDAIAKKWGIYKVETIGDAYLGVAGAPDRVPDHAERAVNFALDIIDMIKSFKSATGESINIRIGLHSGPVTAGVLGDLNPHWCLVGDTVNTASRMESTSKAGHIHISEDTYKKIKDRFVTQPLDVMEVKGKGKMQTYWVLGRKT</sequence>
<dbReference type="CDD" id="cd07302">
    <property type="entry name" value="CHD"/>
    <property type="match status" value="1"/>
</dbReference>
<dbReference type="AlphaFoldDB" id="A0A0L0T2B8"/>
<dbReference type="GO" id="GO:0005886">
    <property type="term" value="C:plasma membrane"/>
    <property type="evidence" value="ECO:0007669"/>
    <property type="project" value="TreeGrafter"/>
</dbReference>
<evidence type="ECO:0000256" key="8">
    <source>
        <dbReference type="SAM" id="Phobius"/>
    </source>
</evidence>
<evidence type="ECO:0000313" key="11">
    <source>
        <dbReference type="Proteomes" id="UP000054350"/>
    </source>
</evidence>
<keyword evidence="3" id="KW-0547">Nucleotide-binding</keyword>
<feature type="transmembrane region" description="Helical" evidence="8">
    <location>
        <begin position="305"/>
        <end position="323"/>
    </location>
</feature>
<dbReference type="GO" id="GO:0007168">
    <property type="term" value="P:receptor guanylyl cyclase signaling pathway"/>
    <property type="evidence" value="ECO:0007669"/>
    <property type="project" value="TreeGrafter"/>
</dbReference>
<dbReference type="InterPro" id="IPR050401">
    <property type="entry name" value="Cyclic_nucleotide_synthase"/>
</dbReference>
<keyword evidence="11" id="KW-1185">Reference proteome</keyword>
<dbReference type="GO" id="GO:0004383">
    <property type="term" value="F:guanylate cyclase activity"/>
    <property type="evidence" value="ECO:0007669"/>
    <property type="project" value="TreeGrafter"/>
</dbReference>
<dbReference type="PANTHER" id="PTHR11920">
    <property type="entry name" value="GUANYLYL CYCLASE"/>
    <property type="match status" value="1"/>
</dbReference>
<dbReference type="Gene3D" id="1.20.1070.10">
    <property type="entry name" value="Rhodopsin 7-helix transmembrane proteins"/>
    <property type="match status" value="1"/>
</dbReference>
<feature type="domain" description="Guanylate cyclase" evidence="9">
    <location>
        <begin position="475"/>
        <end position="602"/>
    </location>
</feature>
<organism evidence="10 11">
    <name type="scientific">Allomyces macrogynus (strain ATCC 38327)</name>
    <name type="common">Allomyces javanicus var. macrogynus</name>
    <dbReference type="NCBI Taxonomy" id="578462"/>
    <lineage>
        <taxon>Eukaryota</taxon>
        <taxon>Fungi</taxon>
        <taxon>Fungi incertae sedis</taxon>
        <taxon>Blastocladiomycota</taxon>
        <taxon>Blastocladiomycetes</taxon>
        <taxon>Blastocladiales</taxon>
        <taxon>Blastocladiaceae</taxon>
        <taxon>Allomyces</taxon>
    </lineage>
</organism>
<dbReference type="STRING" id="578462.A0A0L0T2B8"/>
<feature type="transmembrane region" description="Helical" evidence="8">
    <location>
        <begin position="206"/>
        <end position="228"/>
    </location>
</feature>
<evidence type="ECO:0000256" key="6">
    <source>
        <dbReference type="ARBA" id="ARBA00023239"/>
    </source>
</evidence>
<protein>
    <recommendedName>
        <fullName evidence="9">Guanylate cyclase domain-containing protein</fullName>
    </recommendedName>
</protein>
<dbReference type="Gene3D" id="3.30.70.1230">
    <property type="entry name" value="Nucleotide cyclase"/>
    <property type="match status" value="1"/>
</dbReference>
<dbReference type="InterPro" id="IPR001054">
    <property type="entry name" value="A/G_cyclase"/>
</dbReference>
<dbReference type="SMR" id="A0A0L0T2B8"/>
<accession>A0A0L0T2B8</accession>
<dbReference type="EMBL" id="GG745359">
    <property type="protein sequence ID" value="KNE68968.1"/>
    <property type="molecule type" value="Genomic_DNA"/>
</dbReference>
<evidence type="ECO:0000256" key="1">
    <source>
        <dbReference type="ARBA" id="ARBA00004370"/>
    </source>
</evidence>
<dbReference type="Pfam" id="PF00211">
    <property type="entry name" value="Guanylate_cyc"/>
    <property type="match status" value="1"/>
</dbReference>
<evidence type="ECO:0000313" key="10">
    <source>
        <dbReference type="EMBL" id="KNE68968.1"/>
    </source>
</evidence>
<keyword evidence="4 8" id="KW-1133">Transmembrane helix</keyword>
<dbReference type="GO" id="GO:0035556">
    <property type="term" value="P:intracellular signal transduction"/>
    <property type="evidence" value="ECO:0007669"/>
    <property type="project" value="InterPro"/>
</dbReference>
<dbReference type="PROSITE" id="PS50125">
    <property type="entry name" value="GUANYLATE_CYCLASE_2"/>
    <property type="match status" value="1"/>
</dbReference>
<dbReference type="SMART" id="SM00044">
    <property type="entry name" value="CYCc"/>
    <property type="match status" value="1"/>
</dbReference>
<keyword evidence="5 8" id="KW-0472">Membrane</keyword>
<dbReference type="PANTHER" id="PTHR11920:SF335">
    <property type="entry name" value="GUANYLATE CYCLASE"/>
    <property type="match status" value="1"/>
</dbReference>
<name>A0A0L0T2B8_ALLM3</name>
<gene>
    <name evidence="10" type="ORF">AMAG_13844</name>
</gene>
<keyword evidence="2 8" id="KW-0812">Transmembrane</keyword>
<keyword evidence="6" id="KW-0456">Lyase</keyword>
<dbReference type="Proteomes" id="UP000054350">
    <property type="component" value="Unassembled WGS sequence"/>
</dbReference>
<feature type="region of interest" description="Disordered" evidence="7">
    <location>
        <begin position="94"/>
        <end position="134"/>
    </location>
</feature>
<proteinExistence type="predicted"/>
<dbReference type="SUPFAM" id="SSF55073">
    <property type="entry name" value="Nucleotide cyclase"/>
    <property type="match status" value="1"/>
</dbReference>
<evidence type="ECO:0000256" key="3">
    <source>
        <dbReference type="ARBA" id="ARBA00022741"/>
    </source>
</evidence>
<dbReference type="GO" id="GO:0000166">
    <property type="term" value="F:nucleotide binding"/>
    <property type="evidence" value="ECO:0007669"/>
    <property type="project" value="UniProtKB-KW"/>
</dbReference>
<evidence type="ECO:0000256" key="7">
    <source>
        <dbReference type="SAM" id="MobiDB-lite"/>
    </source>
</evidence>